<name>A0A4Z2I918_9TELE</name>
<feature type="signal peptide" evidence="1">
    <location>
        <begin position="1"/>
        <end position="30"/>
    </location>
</feature>
<sequence length="87" mass="8890">MRIHCPEEHFVSSLGGVVVFIFSALGNCQAQGFVGGVGDAGHAHGVEKEGRSGDDGIKGSVIGLLIGPLGGRGLLLPTHVPFIRASE</sequence>
<dbReference type="Proteomes" id="UP000314294">
    <property type="component" value="Unassembled WGS sequence"/>
</dbReference>
<evidence type="ECO:0000313" key="2">
    <source>
        <dbReference type="EMBL" id="TNN73882.1"/>
    </source>
</evidence>
<evidence type="ECO:0000313" key="3">
    <source>
        <dbReference type="Proteomes" id="UP000314294"/>
    </source>
</evidence>
<keyword evidence="3" id="KW-1185">Reference proteome</keyword>
<dbReference type="AlphaFoldDB" id="A0A4Z2I918"/>
<organism evidence="2 3">
    <name type="scientific">Liparis tanakae</name>
    <name type="common">Tanaka's snailfish</name>
    <dbReference type="NCBI Taxonomy" id="230148"/>
    <lineage>
        <taxon>Eukaryota</taxon>
        <taxon>Metazoa</taxon>
        <taxon>Chordata</taxon>
        <taxon>Craniata</taxon>
        <taxon>Vertebrata</taxon>
        <taxon>Euteleostomi</taxon>
        <taxon>Actinopterygii</taxon>
        <taxon>Neopterygii</taxon>
        <taxon>Teleostei</taxon>
        <taxon>Neoteleostei</taxon>
        <taxon>Acanthomorphata</taxon>
        <taxon>Eupercaria</taxon>
        <taxon>Perciformes</taxon>
        <taxon>Cottioidei</taxon>
        <taxon>Cottales</taxon>
        <taxon>Liparidae</taxon>
        <taxon>Liparis</taxon>
    </lineage>
</organism>
<proteinExistence type="predicted"/>
<evidence type="ECO:0008006" key="4">
    <source>
        <dbReference type="Google" id="ProtNLM"/>
    </source>
</evidence>
<protein>
    <recommendedName>
        <fullName evidence="4">Secreted protein</fullName>
    </recommendedName>
</protein>
<accession>A0A4Z2I918</accession>
<keyword evidence="1" id="KW-0732">Signal</keyword>
<gene>
    <name evidence="2" type="ORF">EYF80_015899</name>
</gene>
<reference evidence="2 3" key="1">
    <citation type="submission" date="2019-03" db="EMBL/GenBank/DDBJ databases">
        <title>First draft genome of Liparis tanakae, snailfish: a comprehensive survey of snailfish specific genes.</title>
        <authorList>
            <person name="Kim W."/>
            <person name="Song I."/>
            <person name="Jeong J.-H."/>
            <person name="Kim D."/>
            <person name="Kim S."/>
            <person name="Ryu S."/>
            <person name="Song J.Y."/>
            <person name="Lee S.K."/>
        </authorList>
    </citation>
    <scope>NUCLEOTIDE SEQUENCE [LARGE SCALE GENOMIC DNA]</scope>
    <source>
        <tissue evidence="2">Muscle</tissue>
    </source>
</reference>
<comment type="caution">
    <text evidence="2">The sequence shown here is derived from an EMBL/GenBank/DDBJ whole genome shotgun (WGS) entry which is preliminary data.</text>
</comment>
<dbReference type="EMBL" id="SRLO01000120">
    <property type="protein sequence ID" value="TNN73882.1"/>
    <property type="molecule type" value="Genomic_DNA"/>
</dbReference>
<feature type="chain" id="PRO_5021310598" description="Secreted protein" evidence="1">
    <location>
        <begin position="31"/>
        <end position="87"/>
    </location>
</feature>
<evidence type="ECO:0000256" key="1">
    <source>
        <dbReference type="SAM" id="SignalP"/>
    </source>
</evidence>